<organism evidence="2 3">
    <name type="scientific">Ideonella lacteola</name>
    <dbReference type="NCBI Taxonomy" id="2984193"/>
    <lineage>
        <taxon>Bacteria</taxon>
        <taxon>Pseudomonadati</taxon>
        <taxon>Pseudomonadota</taxon>
        <taxon>Betaproteobacteria</taxon>
        <taxon>Burkholderiales</taxon>
        <taxon>Sphaerotilaceae</taxon>
        <taxon>Ideonella</taxon>
    </lineage>
</organism>
<feature type="compositionally biased region" description="Low complexity" evidence="1">
    <location>
        <begin position="8"/>
        <end position="21"/>
    </location>
</feature>
<feature type="region of interest" description="Disordered" evidence="1">
    <location>
        <begin position="1"/>
        <end position="21"/>
    </location>
</feature>
<dbReference type="EMBL" id="JBBUTG010000004">
    <property type="protein sequence ID" value="MEK8030864.1"/>
    <property type="molecule type" value="Genomic_DNA"/>
</dbReference>
<evidence type="ECO:0000313" key="2">
    <source>
        <dbReference type="EMBL" id="MEK8030864.1"/>
    </source>
</evidence>
<proteinExistence type="predicted"/>
<accession>A0ABU9BLN9</accession>
<keyword evidence="3" id="KW-1185">Reference proteome</keyword>
<dbReference type="RefSeq" id="WP_341425237.1">
    <property type="nucleotide sequence ID" value="NZ_JBBUTG010000004.1"/>
</dbReference>
<evidence type="ECO:0000313" key="3">
    <source>
        <dbReference type="Proteomes" id="UP001371218"/>
    </source>
</evidence>
<reference evidence="2 3" key="1">
    <citation type="submission" date="2024-04" db="EMBL/GenBank/DDBJ databases">
        <title>Novel species of the genus Ideonella isolated from streams.</title>
        <authorList>
            <person name="Lu H."/>
        </authorList>
    </citation>
    <scope>NUCLEOTIDE SEQUENCE [LARGE SCALE GENOMIC DNA]</scope>
    <source>
        <strain evidence="2 3">DXS29W</strain>
    </source>
</reference>
<gene>
    <name evidence="2" type="ORF">AACH06_08575</name>
</gene>
<protein>
    <submittedName>
        <fullName evidence="2">Uncharacterized protein</fullName>
    </submittedName>
</protein>
<evidence type="ECO:0000256" key="1">
    <source>
        <dbReference type="SAM" id="MobiDB-lite"/>
    </source>
</evidence>
<dbReference type="Proteomes" id="UP001371218">
    <property type="component" value="Unassembled WGS sequence"/>
</dbReference>
<name>A0ABU9BLN9_9BURK</name>
<comment type="caution">
    <text evidence="2">The sequence shown here is derived from an EMBL/GenBank/DDBJ whole genome shotgun (WGS) entry which is preliminary data.</text>
</comment>
<sequence length="162" mass="16542">MATPIDPVSAVGAGLSASSTSATAALGRDTLPGAAMPRGEPMLQQSLQALHQAAQAPDAVGHGVRAEYSGRPTAPMQLLNHLTQSVLLPTREAAEPTAQQVAAGLPEDATLDEASVDGLRRVSSFAIQTSIQLASETTMLSVTSALASAANTTFHQLLSSNE</sequence>